<evidence type="ECO:0008006" key="5">
    <source>
        <dbReference type="Google" id="ProtNLM"/>
    </source>
</evidence>
<name>A0A4R2JFH8_9PSEU</name>
<evidence type="ECO:0000313" key="4">
    <source>
        <dbReference type="Proteomes" id="UP000295680"/>
    </source>
</evidence>
<keyword evidence="4" id="KW-1185">Reference proteome</keyword>
<keyword evidence="1" id="KW-0812">Transmembrane</keyword>
<dbReference type="AlphaFoldDB" id="A0A4R2JFH8"/>
<keyword evidence="1" id="KW-0472">Membrane</keyword>
<feature type="chain" id="PRO_5020509524" description="MYXO-CTERM domain-containing protein" evidence="2">
    <location>
        <begin position="24"/>
        <end position="211"/>
    </location>
</feature>
<gene>
    <name evidence="3" type="ORF">EV192_106824</name>
</gene>
<dbReference type="RefSeq" id="WP_132121301.1">
    <property type="nucleotide sequence ID" value="NZ_SLWS01000006.1"/>
</dbReference>
<keyword evidence="2" id="KW-0732">Signal</keyword>
<dbReference type="Proteomes" id="UP000295680">
    <property type="component" value="Unassembled WGS sequence"/>
</dbReference>
<comment type="caution">
    <text evidence="3">The sequence shown here is derived from an EMBL/GenBank/DDBJ whole genome shotgun (WGS) entry which is preliminary data.</text>
</comment>
<evidence type="ECO:0000256" key="2">
    <source>
        <dbReference type="SAM" id="SignalP"/>
    </source>
</evidence>
<accession>A0A4R2JFH8</accession>
<keyword evidence="1" id="KW-1133">Transmembrane helix</keyword>
<dbReference type="EMBL" id="SLWS01000006">
    <property type="protein sequence ID" value="TCO57347.1"/>
    <property type="molecule type" value="Genomic_DNA"/>
</dbReference>
<organism evidence="3 4">
    <name type="scientific">Actinocrispum wychmicini</name>
    <dbReference type="NCBI Taxonomy" id="1213861"/>
    <lineage>
        <taxon>Bacteria</taxon>
        <taxon>Bacillati</taxon>
        <taxon>Actinomycetota</taxon>
        <taxon>Actinomycetes</taxon>
        <taxon>Pseudonocardiales</taxon>
        <taxon>Pseudonocardiaceae</taxon>
        <taxon>Actinocrispum</taxon>
    </lineage>
</organism>
<sequence length="211" mass="21787">MRKIIIVAALAAAGLGLGLPANADQDPSGPAAQFLGATASVTTDGVPVYYLAADFVRSGQGPVANLQYTAKTAKSADGRVATVWMAGGQVANIASGDDESRYAKAAGPGATVFREPQVNAWYALRDNKVLPLNESARTAVGTGVNVTQYQRIVHAKYADKLPGSDYAKSGAAGGYAPRDSDTDSPGWLIGGGMLATVLIAGWVMTRRRSLS</sequence>
<evidence type="ECO:0000256" key="1">
    <source>
        <dbReference type="SAM" id="Phobius"/>
    </source>
</evidence>
<evidence type="ECO:0000313" key="3">
    <source>
        <dbReference type="EMBL" id="TCO57347.1"/>
    </source>
</evidence>
<feature type="signal peptide" evidence="2">
    <location>
        <begin position="1"/>
        <end position="23"/>
    </location>
</feature>
<dbReference type="OrthoDB" id="3470164at2"/>
<protein>
    <recommendedName>
        <fullName evidence="5">MYXO-CTERM domain-containing protein</fullName>
    </recommendedName>
</protein>
<reference evidence="3 4" key="1">
    <citation type="submission" date="2019-03" db="EMBL/GenBank/DDBJ databases">
        <title>Genomic Encyclopedia of Type Strains, Phase IV (KMG-IV): sequencing the most valuable type-strain genomes for metagenomic binning, comparative biology and taxonomic classification.</title>
        <authorList>
            <person name="Goeker M."/>
        </authorList>
    </citation>
    <scope>NUCLEOTIDE SEQUENCE [LARGE SCALE GENOMIC DNA]</scope>
    <source>
        <strain evidence="3 4">DSM 45934</strain>
    </source>
</reference>
<proteinExistence type="predicted"/>
<feature type="transmembrane region" description="Helical" evidence="1">
    <location>
        <begin position="186"/>
        <end position="205"/>
    </location>
</feature>